<comment type="similarity">
    <text evidence="5">Belongs to the MscS (TC 1.A.23) family.</text>
</comment>
<dbReference type="GO" id="GO:0005886">
    <property type="term" value="C:plasma membrane"/>
    <property type="evidence" value="ECO:0007669"/>
    <property type="project" value="UniProtKB-SubCell"/>
</dbReference>
<evidence type="ECO:0000256" key="2">
    <source>
        <dbReference type="ARBA" id="ARBA00022692"/>
    </source>
</evidence>
<protein>
    <recommendedName>
        <fullName evidence="5">Small-conductance mechanosensitive channel</fullName>
    </recommendedName>
</protein>
<keyword evidence="5" id="KW-0813">Transport</keyword>
<feature type="domain" description="Mechanosensitive ion channel MscS" evidence="7">
    <location>
        <begin position="91"/>
        <end position="153"/>
    </location>
</feature>
<dbReference type="Gene3D" id="2.30.30.60">
    <property type="match status" value="1"/>
</dbReference>
<dbReference type="PANTHER" id="PTHR30221">
    <property type="entry name" value="SMALL-CONDUCTANCE MECHANOSENSITIVE CHANNEL"/>
    <property type="match status" value="1"/>
</dbReference>
<dbReference type="EMBL" id="WRPA01000015">
    <property type="protein sequence ID" value="MXR70056.1"/>
    <property type="molecule type" value="Genomic_DNA"/>
</dbReference>
<keyword evidence="3 5" id="KW-1133">Transmembrane helix</keyword>
<dbReference type="GO" id="GO:0008381">
    <property type="term" value="F:mechanosensitive monoatomic ion channel activity"/>
    <property type="evidence" value="ECO:0007669"/>
    <property type="project" value="InterPro"/>
</dbReference>
<feature type="transmembrane region" description="Helical" evidence="5">
    <location>
        <begin position="6"/>
        <end position="26"/>
    </location>
</feature>
<feature type="transmembrane region" description="Helical" evidence="5">
    <location>
        <begin position="77"/>
        <end position="105"/>
    </location>
</feature>
<evidence type="ECO:0000256" key="6">
    <source>
        <dbReference type="SAM" id="MobiDB-lite"/>
    </source>
</evidence>
<reference evidence="8 9" key="1">
    <citation type="submission" date="2019-12" db="EMBL/GenBank/DDBJ databases">
        <title>Shewanella insulae sp. nov., isolated from a tidal flat.</title>
        <authorList>
            <person name="Yoon J.-H."/>
        </authorList>
    </citation>
    <scope>NUCLEOTIDE SEQUENCE [LARGE SCALE GENOMIC DNA]</scope>
    <source>
        <strain evidence="8 9">JBTF-M18</strain>
    </source>
</reference>
<dbReference type="PANTHER" id="PTHR30221:SF8">
    <property type="entry name" value="SMALL-CONDUCTANCE MECHANOSENSITIVE CHANNEL"/>
    <property type="match status" value="1"/>
</dbReference>
<accession>A0A6L7I0K8</accession>
<keyword evidence="9" id="KW-1185">Reference proteome</keyword>
<feature type="compositionally biased region" description="Basic and acidic residues" evidence="6">
    <location>
        <begin position="174"/>
        <end position="185"/>
    </location>
</feature>
<evidence type="ECO:0000256" key="3">
    <source>
        <dbReference type="ARBA" id="ARBA00022989"/>
    </source>
</evidence>
<evidence type="ECO:0000313" key="8">
    <source>
        <dbReference type="EMBL" id="MXR70056.1"/>
    </source>
</evidence>
<evidence type="ECO:0000259" key="7">
    <source>
        <dbReference type="Pfam" id="PF00924"/>
    </source>
</evidence>
<feature type="transmembrane region" description="Helical" evidence="5">
    <location>
        <begin position="46"/>
        <end position="65"/>
    </location>
</feature>
<keyword evidence="5" id="KW-0997">Cell inner membrane</keyword>
<evidence type="ECO:0000256" key="5">
    <source>
        <dbReference type="RuleBase" id="RU369025"/>
    </source>
</evidence>
<dbReference type="AlphaFoldDB" id="A0A6L7I0K8"/>
<dbReference type="RefSeq" id="WP_160797782.1">
    <property type="nucleotide sequence ID" value="NZ_JAKEVH010000006.1"/>
</dbReference>
<keyword evidence="5" id="KW-1003">Cell membrane</keyword>
<evidence type="ECO:0000313" key="9">
    <source>
        <dbReference type="Proteomes" id="UP000474778"/>
    </source>
</evidence>
<proteinExistence type="inferred from homology"/>
<gene>
    <name evidence="8" type="ORF">GNT65_15435</name>
</gene>
<dbReference type="Proteomes" id="UP000474778">
    <property type="component" value="Unassembled WGS sequence"/>
</dbReference>
<keyword evidence="5" id="KW-0406">Ion transport</keyword>
<comment type="subcellular location">
    <subcellularLocation>
        <location evidence="5">Cell inner membrane</location>
        <topology evidence="5">Multi-pass membrane protein</topology>
    </subcellularLocation>
    <subcellularLocation>
        <location evidence="1">Membrane</location>
    </subcellularLocation>
</comment>
<dbReference type="InterPro" id="IPR045275">
    <property type="entry name" value="MscS_archaea/bacteria_type"/>
</dbReference>
<name>A0A6L7I0K8_9GAMM</name>
<evidence type="ECO:0000256" key="4">
    <source>
        <dbReference type="ARBA" id="ARBA00023136"/>
    </source>
</evidence>
<comment type="subunit">
    <text evidence="5">Homoheptamer.</text>
</comment>
<comment type="caution">
    <text evidence="5">Lacks conserved residue(s) required for the propagation of feature annotation.</text>
</comment>
<sequence>MTQTLLISCLYVGIFVFAQRLLTNWIAKLAESKQVSFKRTKMVTQYITYLLFIVIGCLWVISLGIEYQQVSLFISSVFAVLGVALVAQWSILSNITAGVLIFFVFPYRIGDRIKIIDKDEDVSGIIAEISLFHVLIERSDGITITYPNNLMLQKGVLKLPQAKTQVQNKPLSESPEKDHTQVQSD</sequence>
<dbReference type="InterPro" id="IPR023408">
    <property type="entry name" value="MscS_beta-dom_sf"/>
</dbReference>
<keyword evidence="5" id="KW-0407">Ion channel</keyword>
<feature type="region of interest" description="Disordered" evidence="6">
    <location>
        <begin position="166"/>
        <end position="185"/>
    </location>
</feature>
<dbReference type="InterPro" id="IPR006685">
    <property type="entry name" value="MscS_channel_2nd"/>
</dbReference>
<dbReference type="Pfam" id="PF00924">
    <property type="entry name" value="MS_channel_2nd"/>
    <property type="match status" value="1"/>
</dbReference>
<evidence type="ECO:0000256" key="1">
    <source>
        <dbReference type="ARBA" id="ARBA00004370"/>
    </source>
</evidence>
<comment type="caution">
    <text evidence="8">The sequence shown here is derived from an EMBL/GenBank/DDBJ whole genome shotgun (WGS) entry which is preliminary data.</text>
</comment>
<dbReference type="SUPFAM" id="SSF50182">
    <property type="entry name" value="Sm-like ribonucleoproteins"/>
    <property type="match status" value="1"/>
</dbReference>
<keyword evidence="2 5" id="KW-0812">Transmembrane</keyword>
<keyword evidence="4 5" id="KW-0472">Membrane</keyword>
<organism evidence="8 9">
    <name type="scientific">Shewanella insulae</name>
    <dbReference type="NCBI Taxonomy" id="2681496"/>
    <lineage>
        <taxon>Bacteria</taxon>
        <taxon>Pseudomonadati</taxon>
        <taxon>Pseudomonadota</taxon>
        <taxon>Gammaproteobacteria</taxon>
        <taxon>Alteromonadales</taxon>
        <taxon>Shewanellaceae</taxon>
        <taxon>Shewanella</taxon>
    </lineage>
</organism>
<comment type="function">
    <text evidence="5">Mechanosensitive channel that participates in the regulation of osmotic pressure changes within the cell, opening in response to stretch forces in the membrane lipid bilayer, without the need for other proteins. Contributes to normal resistance to hypoosmotic shock. Forms an ion channel of 1.0 nanosiemens conductance with a slight preference for anions.</text>
</comment>
<dbReference type="InterPro" id="IPR010920">
    <property type="entry name" value="LSM_dom_sf"/>
</dbReference>
<dbReference type="Gene3D" id="1.10.287.1260">
    <property type="match status" value="1"/>
</dbReference>